<dbReference type="KEGG" id="snep:Enr13x_48540"/>
<dbReference type="Proteomes" id="UP000319004">
    <property type="component" value="Chromosome"/>
</dbReference>
<evidence type="ECO:0000256" key="1">
    <source>
        <dbReference type="SAM" id="Coils"/>
    </source>
</evidence>
<keyword evidence="1" id="KW-0175">Coiled coil</keyword>
<feature type="region of interest" description="Disordered" evidence="2">
    <location>
        <begin position="569"/>
        <end position="613"/>
    </location>
</feature>
<protein>
    <recommendedName>
        <fullName evidence="5">DUF3987 domain-containing protein</fullName>
    </recommendedName>
</protein>
<dbReference type="EMBL" id="CP037423">
    <property type="protein sequence ID" value="QDV44981.1"/>
    <property type="molecule type" value="Genomic_DNA"/>
</dbReference>
<dbReference type="AlphaFoldDB" id="A0A518HVV4"/>
<evidence type="ECO:0000313" key="3">
    <source>
        <dbReference type="EMBL" id="QDV44981.1"/>
    </source>
</evidence>
<accession>A0A518HVV4</accession>
<dbReference type="RefSeq" id="WP_145389218.1">
    <property type="nucleotide sequence ID" value="NZ_CP037423.1"/>
</dbReference>
<feature type="coiled-coil region" evidence="1">
    <location>
        <begin position="194"/>
        <end position="221"/>
    </location>
</feature>
<evidence type="ECO:0000313" key="4">
    <source>
        <dbReference type="Proteomes" id="UP000319004"/>
    </source>
</evidence>
<organism evidence="3 4">
    <name type="scientific">Stieleria neptunia</name>
    <dbReference type="NCBI Taxonomy" id="2527979"/>
    <lineage>
        <taxon>Bacteria</taxon>
        <taxon>Pseudomonadati</taxon>
        <taxon>Planctomycetota</taxon>
        <taxon>Planctomycetia</taxon>
        <taxon>Pirellulales</taxon>
        <taxon>Pirellulaceae</taxon>
        <taxon>Stieleria</taxon>
    </lineage>
</organism>
<sequence>MNESELTLTVPSIGYDGCHIVVVTLDEKEIHRDGLFVDRADDRRRFIDAVVTKLPAITEGAEVSPESIEQELLALAAKAPPPRDWPELEPIGLPPLPVFPVDALPPVLANWVAEESEATQTPADMAALLALAVCSACLAKRIEVQAWPGWSEPCNLYVAAILDPANRKSAVFADATKPLRGVESKLQADLAETVAEELSDRRQAEKRLAKLEKTAAENADATKRENAKQEAREIAKHLATWGVPQLPTMIVDDATSERLAVLLEANGERLASMSAEGGVFDLMAGKYSKSGATDINVYLMGHSGDAVSVQRMGRPPVKLESPALTMALAIQPEVIRGIADTPAFRGRGLLGRFLYAIPKSWIGRRKIATPPVSDVVALAYSHAVKMLAMIEPDEDGCPHRLKLSPDAVVAFKAFCESIEVELGSGSLEPMKDWGGKLAGATLRIAAVLHCAQHHGDAGLSLDIDVATIESAERIARWAIPHAAVALDLLAASPDEARDDAEYLLRWLRNDRANERTFDRRDAYKHGHRRFTGEPERLDAVLGLLEETHHIAKLDRPKVGGRITYEVSPHLKSESVGSGANGDSRAPKPPTTPPLAPLAPGSTESETERVKVTL</sequence>
<gene>
    <name evidence="3" type="ORF">Enr13x_48540</name>
</gene>
<feature type="compositionally biased region" description="Pro residues" evidence="2">
    <location>
        <begin position="586"/>
        <end position="596"/>
    </location>
</feature>
<proteinExistence type="predicted"/>
<evidence type="ECO:0008006" key="5">
    <source>
        <dbReference type="Google" id="ProtNLM"/>
    </source>
</evidence>
<keyword evidence="4" id="KW-1185">Reference proteome</keyword>
<dbReference type="OrthoDB" id="279540at2"/>
<dbReference type="InterPro" id="IPR025048">
    <property type="entry name" value="DUF3987"/>
</dbReference>
<reference evidence="3 4" key="1">
    <citation type="submission" date="2019-03" db="EMBL/GenBank/DDBJ databases">
        <title>Deep-cultivation of Planctomycetes and their phenomic and genomic characterization uncovers novel biology.</title>
        <authorList>
            <person name="Wiegand S."/>
            <person name="Jogler M."/>
            <person name="Boedeker C."/>
            <person name="Pinto D."/>
            <person name="Vollmers J."/>
            <person name="Rivas-Marin E."/>
            <person name="Kohn T."/>
            <person name="Peeters S.H."/>
            <person name="Heuer A."/>
            <person name="Rast P."/>
            <person name="Oberbeckmann S."/>
            <person name="Bunk B."/>
            <person name="Jeske O."/>
            <person name="Meyerdierks A."/>
            <person name="Storesund J.E."/>
            <person name="Kallscheuer N."/>
            <person name="Luecker S."/>
            <person name="Lage O.M."/>
            <person name="Pohl T."/>
            <person name="Merkel B.J."/>
            <person name="Hornburger P."/>
            <person name="Mueller R.-W."/>
            <person name="Bruemmer F."/>
            <person name="Labrenz M."/>
            <person name="Spormann A.M."/>
            <person name="Op den Camp H."/>
            <person name="Overmann J."/>
            <person name="Amann R."/>
            <person name="Jetten M.S.M."/>
            <person name="Mascher T."/>
            <person name="Medema M.H."/>
            <person name="Devos D.P."/>
            <person name="Kaster A.-K."/>
            <person name="Ovreas L."/>
            <person name="Rohde M."/>
            <person name="Galperin M.Y."/>
            <person name="Jogler C."/>
        </authorList>
    </citation>
    <scope>NUCLEOTIDE SEQUENCE [LARGE SCALE GENOMIC DNA]</scope>
    <source>
        <strain evidence="3 4">Enr13</strain>
    </source>
</reference>
<evidence type="ECO:0000256" key="2">
    <source>
        <dbReference type="SAM" id="MobiDB-lite"/>
    </source>
</evidence>
<name>A0A518HVV4_9BACT</name>
<dbReference type="Pfam" id="PF13148">
    <property type="entry name" value="DUF3987"/>
    <property type="match status" value="1"/>
</dbReference>